<dbReference type="PANTHER" id="PTHR30534">
    <property type="entry name" value="FLAGELLAR MOTOR SWITCH PROTEIN FLIG"/>
    <property type="match status" value="1"/>
</dbReference>
<evidence type="ECO:0000259" key="2">
    <source>
        <dbReference type="Pfam" id="PF01706"/>
    </source>
</evidence>
<comment type="function">
    <text evidence="1">FliG is one of three proteins (FliG, FliN, FliM) that forms the rotor-mounted switch complex (C ring), located at the base of the basal body. This complex interacts with the CheY and CheZ chemotaxis proteins, in addition to contacting components of the motor that determine the direction of flagellar rotation.</text>
</comment>
<evidence type="ECO:0000313" key="4">
    <source>
        <dbReference type="Proteomes" id="UP000245390"/>
    </source>
</evidence>
<dbReference type="GO" id="GO:0006935">
    <property type="term" value="P:chemotaxis"/>
    <property type="evidence" value="ECO:0007669"/>
    <property type="project" value="InterPro"/>
</dbReference>
<gene>
    <name evidence="3" type="ORF">C8D95_102475</name>
</gene>
<dbReference type="GO" id="GO:0009288">
    <property type="term" value="C:bacterial-type flagellum"/>
    <property type="evidence" value="ECO:0007669"/>
    <property type="project" value="InterPro"/>
</dbReference>
<protein>
    <submittedName>
        <fullName evidence="3">FliG-like protein</fullName>
    </submittedName>
</protein>
<dbReference type="Pfam" id="PF01706">
    <property type="entry name" value="FliG_C"/>
    <property type="match status" value="1"/>
</dbReference>
<dbReference type="GO" id="GO:0071973">
    <property type="term" value="P:bacterial-type flagellum-dependent cell motility"/>
    <property type="evidence" value="ECO:0007669"/>
    <property type="project" value="InterPro"/>
</dbReference>
<reference evidence="3 4" key="1">
    <citation type="submission" date="2018-05" db="EMBL/GenBank/DDBJ databases">
        <title>Genomic Encyclopedia of Type Strains, Phase IV (KMG-IV): sequencing the most valuable type-strain genomes for metagenomic binning, comparative biology and taxonomic classification.</title>
        <authorList>
            <person name="Goeker M."/>
        </authorList>
    </citation>
    <scope>NUCLEOTIDE SEQUENCE [LARGE SCALE GENOMIC DNA]</scope>
    <source>
        <strain evidence="3 4">DSM 103371</strain>
    </source>
</reference>
<organism evidence="3 4">
    <name type="scientific">Silicimonas algicola</name>
    <dbReference type="NCBI Taxonomy" id="1826607"/>
    <lineage>
        <taxon>Bacteria</taxon>
        <taxon>Pseudomonadati</taxon>
        <taxon>Pseudomonadota</taxon>
        <taxon>Alphaproteobacteria</taxon>
        <taxon>Rhodobacterales</taxon>
        <taxon>Paracoccaceae</taxon>
    </lineage>
</organism>
<accession>A0A316GCW2</accession>
<comment type="caution">
    <text evidence="3">The sequence shown here is derived from an EMBL/GenBank/DDBJ whole genome shotgun (WGS) entry which is preliminary data.</text>
</comment>
<feature type="domain" description="Flagellar motor switch protein FliG C-terminal" evidence="2">
    <location>
        <begin position="35"/>
        <end position="144"/>
    </location>
</feature>
<name>A0A316GCW2_9RHOB</name>
<proteinExistence type="predicted"/>
<dbReference type="RefSeq" id="WP_241239655.1">
    <property type="nucleotide sequence ID" value="NZ_CP034588.1"/>
</dbReference>
<sequence>MSARPVTAFTDGPVTRVGAILNYAQSRVRDDVLTGLEGEDKDFADSVRAAIFTFANIPERISARDVPRIQRDIAPDDLTLIVAGAGEGDRKAIDFLLDNISKRMAENIREEAKEKKGVTPEDVEAAMIRAVGVIRDLEAAGEIFFVANDA</sequence>
<dbReference type="Proteomes" id="UP000245390">
    <property type="component" value="Unassembled WGS sequence"/>
</dbReference>
<dbReference type="InterPro" id="IPR023087">
    <property type="entry name" value="Flg_Motor_Flig_C"/>
</dbReference>
<dbReference type="EMBL" id="QGGV01000002">
    <property type="protein sequence ID" value="PWK57826.1"/>
    <property type="molecule type" value="Genomic_DNA"/>
</dbReference>
<evidence type="ECO:0000256" key="1">
    <source>
        <dbReference type="ARBA" id="ARBA00025598"/>
    </source>
</evidence>
<dbReference type="InterPro" id="IPR011002">
    <property type="entry name" value="FliG_a-hlx"/>
</dbReference>
<keyword evidence="4" id="KW-1185">Reference proteome</keyword>
<dbReference type="GO" id="GO:0003774">
    <property type="term" value="F:cytoskeletal motor activity"/>
    <property type="evidence" value="ECO:0007669"/>
    <property type="project" value="InterPro"/>
</dbReference>
<dbReference type="SUPFAM" id="SSF48029">
    <property type="entry name" value="FliG"/>
    <property type="match status" value="1"/>
</dbReference>
<evidence type="ECO:0000313" key="3">
    <source>
        <dbReference type="EMBL" id="PWK57826.1"/>
    </source>
</evidence>
<dbReference type="Gene3D" id="1.10.220.30">
    <property type="match status" value="1"/>
</dbReference>
<dbReference type="AlphaFoldDB" id="A0A316GCW2"/>
<dbReference type="InterPro" id="IPR000090">
    <property type="entry name" value="Flg_Motor_Flig"/>
</dbReference>
<dbReference type="PANTHER" id="PTHR30534:SF0">
    <property type="entry name" value="FLAGELLAR MOTOR SWITCH PROTEIN FLIG"/>
    <property type="match status" value="1"/>
</dbReference>